<dbReference type="Gene3D" id="3.40.50.150">
    <property type="entry name" value="Vaccinia Virus protein VP39"/>
    <property type="match status" value="1"/>
</dbReference>
<dbReference type="GO" id="GO:0008168">
    <property type="term" value="F:methyltransferase activity"/>
    <property type="evidence" value="ECO:0007669"/>
    <property type="project" value="UniProtKB-KW"/>
</dbReference>
<keyword evidence="2" id="KW-1185">Reference proteome</keyword>
<dbReference type="EMBL" id="CP095474">
    <property type="protein sequence ID" value="URN16141.1"/>
    <property type="molecule type" value="Genomic_DNA"/>
</dbReference>
<proteinExistence type="predicted"/>
<dbReference type="Proteomes" id="UP001056383">
    <property type="component" value="Chromosome"/>
</dbReference>
<dbReference type="RefSeq" id="WP_158684391.1">
    <property type="nucleotide sequence ID" value="NZ_CP095474.1"/>
</dbReference>
<reference evidence="1" key="1">
    <citation type="submission" date="2022-04" db="EMBL/GenBank/DDBJ databases">
        <title>Systematic whole-genome sequencing reveals an unexpected diversity among actinomycetoma pathogens and provides insights into their antibacterial susceptibilities.</title>
        <authorList>
            <person name="Watson A.K."/>
            <person name="Kepplinger B."/>
            <person name="Bakhiet S.M."/>
            <person name="Mhmoud N.A."/>
            <person name="Chapman J."/>
            <person name="Allenby N."/>
            <person name="Mickiewicz K."/>
            <person name="Goodfellow M."/>
            <person name="Fahal A.H."/>
            <person name="Errington J."/>
        </authorList>
    </citation>
    <scope>NUCLEOTIDE SEQUENCE</scope>
    <source>
        <strain evidence="1">SD 504</strain>
    </source>
</reference>
<gene>
    <name evidence="1" type="ORF">MW084_09480</name>
</gene>
<keyword evidence="1" id="KW-0808">Transferase</keyword>
<accession>A0ABY4TF21</accession>
<evidence type="ECO:0000313" key="2">
    <source>
        <dbReference type="Proteomes" id="UP001056383"/>
    </source>
</evidence>
<dbReference type="CDD" id="cd02440">
    <property type="entry name" value="AdoMet_MTases"/>
    <property type="match status" value="1"/>
</dbReference>
<dbReference type="Pfam" id="PF13489">
    <property type="entry name" value="Methyltransf_23"/>
    <property type="match status" value="1"/>
</dbReference>
<dbReference type="SUPFAM" id="SSF53335">
    <property type="entry name" value="S-adenosyl-L-methionine-dependent methyltransferases"/>
    <property type="match status" value="1"/>
</dbReference>
<protein>
    <submittedName>
        <fullName evidence="1">Methyltransferase domain-containing protein</fullName>
    </submittedName>
</protein>
<sequence length="293" mass="32627">MRSGNLHYRAEEVGDALGFPGAGILAWLTADQLHPPMLNDEEMWRDGSRWAQGAREYVCELGLLAGIETGTRVLDIGCGLCGPARVLVDRFGATVTAISNSIAHVATSRVLNGHCSRHRDGISVHHVKGPETWPERRVDVAWSLNMLYQVPDHREFYGRVGDLLVPAGRFLVDDWMATDLMTESDLRDFGHHFQYRGIARISQIESELVAAGFYPAAHVVDRGEVGRGPMRRHFEPVMTGHFLPRLLARWPDGDGTGVSGRRMVRDFLDAVNLTLDLYASGKLTYRTIVAVKR</sequence>
<name>A0ABY4TF21_9ACTN</name>
<keyword evidence="1" id="KW-0489">Methyltransferase</keyword>
<dbReference type="InterPro" id="IPR029063">
    <property type="entry name" value="SAM-dependent_MTases_sf"/>
</dbReference>
<organism evidence="1 2">
    <name type="scientific">Streptomyces sudanensis</name>
    <dbReference type="NCBI Taxonomy" id="436397"/>
    <lineage>
        <taxon>Bacteria</taxon>
        <taxon>Bacillati</taxon>
        <taxon>Actinomycetota</taxon>
        <taxon>Actinomycetes</taxon>
        <taxon>Kitasatosporales</taxon>
        <taxon>Streptomycetaceae</taxon>
        <taxon>Streptomyces</taxon>
    </lineage>
</organism>
<evidence type="ECO:0000313" key="1">
    <source>
        <dbReference type="EMBL" id="URN16141.1"/>
    </source>
</evidence>
<dbReference type="GO" id="GO:0032259">
    <property type="term" value="P:methylation"/>
    <property type="evidence" value="ECO:0007669"/>
    <property type="project" value="UniProtKB-KW"/>
</dbReference>